<sequence>MLGLESVNIIVPVEPISFTILGKLNLILSKLQYFYNNSRLKETNLPDTASAHLSESSGPYKITYYCANVKHSPNCTNHTKEECLAENSHLQPPRQDNKRKTGPNRSPEAHFVSASQAYIMGNNLPPLNQFLIINCGATHHMFNTKKMFVYFKETPNIQVSTGDYSSSFWSHSIGMVNILCNGKCLSLKNCLYVPKLNHNLISLLELCQKNMFIKHFNNSFSLETNGTTILKGTILINLMPVNYTSPTTLSTSSPPNIWHSRLGHPGTASSSIFLSSLQTQQSKLVALQRQIWTFKNSMENLHDCKLKKLVSDWGGEFLNHCFSTLANSKCFNHHFSPAEMPQHNGFAEQANQTILEKTRHDLSPYALWKGVPPRIKRLCIFRCREIISISKSHHGWKLGPTGSEGLLLRTDSELVDEAQPEEAEVVDETHSEETAAPCVNHSSTSLAEQSSYPITDQALHCIKVIGP</sequence>
<organism evidence="19 20">
    <name type="scientific">Austropuccinia psidii MF-1</name>
    <dbReference type="NCBI Taxonomy" id="1389203"/>
    <lineage>
        <taxon>Eukaryota</taxon>
        <taxon>Fungi</taxon>
        <taxon>Dikarya</taxon>
        <taxon>Basidiomycota</taxon>
        <taxon>Pucciniomycotina</taxon>
        <taxon>Pucciniomycetes</taxon>
        <taxon>Pucciniales</taxon>
        <taxon>Sphaerophragmiaceae</taxon>
        <taxon>Austropuccinia</taxon>
    </lineage>
</organism>
<feature type="region of interest" description="Disordered" evidence="17">
    <location>
        <begin position="86"/>
        <end position="108"/>
    </location>
</feature>
<keyword evidence="16" id="KW-0233">DNA recombination</keyword>
<dbReference type="GO" id="GO:0003887">
    <property type="term" value="F:DNA-directed DNA polymerase activity"/>
    <property type="evidence" value="ECO:0007669"/>
    <property type="project" value="UniProtKB-KW"/>
</dbReference>
<keyword evidence="7" id="KW-0547">Nucleotide-binding</keyword>
<evidence type="ECO:0000259" key="18">
    <source>
        <dbReference type="Pfam" id="PF22936"/>
    </source>
</evidence>
<name>A0A9Q3EG01_9BASI</name>
<evidence type="ECO:0000256" key="15">
    <source>
        <dbReference type="ARBA" id="ARBA00023113"/>
    </source>
</evidence>
<keyword evidence="9" id="KW-0378">Hydrolase</keyword>
<evidence type="ECO:0000256" key="11">
    <source>
        <dbReference type="ARBA" id="ARBA00022842"/>
    </source>
</evidence>
<dbReference type="InterPro" id="IPR036397">
    <property type="entry name" value="RNaseH_sf"/>
</dbReference>
<dbReference type="InterPro" id="IPR039537">
    <property type="entry name" value="Retrotran_Ty1/copia-like"/>
</dbReference>
<dbReference type="GO" id="GO:0006508">
    <property type="term" value="P:proteolysis"/>
    <property type="evidence" value="ECO:0007669"/>
    <property type="project" value="UniProtKB-KW"/>
</dbReference>
<reference evidence="19" key="1">
    <citation type="submission" date="2021-03" db="EMBL/GenBank/DDBJ databases">
        <title>Draft genome sequence of rust myrtle Austropuccinia psidii MF-1, a brazilian biotype.</title>
        <authorList>
            <person name="Quecine M.C."/>
            <person name="Pachon D.M.R."/>
            <person name="Bonatelli M.L."/>
            <person name="Correr F.H."/>
            <person name="Franceschini L.M."/>
            <person name="Leite T.F."/>
            <person name="Margarido G.R.A."/>
            <person name="Almeida C.A."/>
            <person name="Ferrarezi J.A."/>
            <person name="Labate C.A."/>
        </authorList>
    </citation>
    <scope>NUCLEOTIDE SEQUENCE</scope>
    <source>
        <strain evidence="19">MF-1</strain>
    </source>
</reference>
<evidence type="ECO:0000256" key="8">
    <source>
        <dbReference type="ARBA" id="ARBA00022759"/>
    </source>
</evidence>
<dbReference type="PANTHER" id="PTHR42648">
    <property type="entry name" value="TRANSPOSASE, PUTATIVE-RELATED"/>
    <property type="match status" value="1"/>
</dbReference>
<proteinExistence type="predicted"/>
<keyword evidence="20" id="KW-1185">Reference proteome</keyword>
<comment type="function">
    <text evidence="1">The aspartyl protease (PR) mediates the proteolytic cleavages of the Gag and Gag-Pol polyproteins after assembly of the VLP.</text>
</comment>
<dbReference type="InterPro" id="IPR012337">
    <property type="entry name" value="RNaseH-like_sf"/>
</dbReference>
<dbReference type="SUPFAM" id="SSF53098">
    <property type="entry name" value="Ribonuclease H-like"/>
    <property type="match status" value="1"/>
</dbReference>
<gene>
    <name evidence="19" type="ORF">O181_060264</name>
</gene>
<dbReference type="GO" id="GO:0005524">
    <property type="term" value="F:ATP binding"/>
    <property type="evidence" value="ECO:0007669"/>
    <property type="project" value="UniProtKB-KW"/>
</dbReference>
<evidence type="ECO:0000256" key="16">
    <source>
        <dbReference type="ARBA" id="ARBA00023172"/>
    </source>
</evidence>
<dbReference type="GO" id="GO:0003964">
    <property type="term" value="F:RNA-directed DNA polymerase activity"/>
    <property type="evidence" value="ECO:0007669"/>
    <property type="project" value="UniProtKB-KW"/>
</dbReference>
<evidence type="ECO:0000256" key="4">
    <source>
        <dbReference type="ARBA" id="ARBA00022695"/>
    </source>
</evidence>
<evidence type="ECO:0000256" key="5">
    <source>
        <dbReference type="ARBA" id="ARBA00022722"/>
    </source>
</evidence>
<dbReference type="GO" id="GO:0004519">
    <property type="term" value="F:endonuclease activity"/>
    <property type="evidence" value="ECO:0007669"/>
    <property type="project" value="UniProtKB-KW"/>
</dbReference>
<evidence type="ECO:0000256" key="17">
    <source>
        <dbReference type="SAM" id="MobiDB-lite"/>
    </source>
</evidence>
<dbReference type="GO" id="GO:0046872">
    <property type="term" value="F:metal ion binding"/>
    <property type="evidence" value="ECO:0007669"/>
    <property type="project" value="UniProtKB-KW"/>
</dbReference>
<keyword evidence="10" id="KW-0067">ATP-binding</keyword>
<dbReference type="Gene3D" id="3.30.420.10">
    <property type="entry name" value="Ribonuclease H-like superfamily/Ribonuclease H"/>
    <property type="match status" value="1"/>
</dbReference>
<dbReference type="GO" id="GO:0008233">
    <property type="term" value="F:peptidase activity"/>
    <property type="evidence" value="ECO:0007669"/>
    <property type="project" value="UniProtKB-KW"/>
</dbReference>
<dbReference type="AlphaFoldDB" id="A0A9Q3EG01"/>
<accession>A0A9Q3EG01</accession>
<keyword evidence="3" id="KW-0645">Protease</keyword>
<keyword evidence="13" id="KW-0695">RNA-directed DNA polymerase</keyword>
<keyword evidence="15" id="KW-0917">Virion maturation</keyword>
<keyword evidence="12" id="KW-0229">DNA integration</keyword>
<feature type="domain" description="Retrovirus-related Pol polyprotein from transposon TNT 1-94-like beta-barrel" evidence="18">
    <location>
        <begin position="132"/>
        <end position="210"/>
    </location>
</feature>
<evidence type="ECO:0000256" key="6">
    <source>
        <dbReference type="ARBA" id="ARBA00022723"/>
    </source>
</evidence>
<evidence type="ECO:0000256" key="3">
    <source>
        <dbReference type="ARBA" id="ARBA00022670"/>
    </source>
</evidence>
<keyword evidence="2" id="KW-1188">Viral release from host cell</keyword>
<keyword evidence="14" id="KW-0808">Transferase</keyword>
<evidence type="ECO:0000313" key="19">
    <source>
        <dbReference type="EMBL" id="MBW0520549.1"/>
    </source>
</evidence>
<dbReference type="GO" id="GO:0006310">
    <property type="term" value="P:DNA recombination"/>
    <property type="evidence" value="ECO:0007669"/>
    <property type="project" value="UniProtKB-KW"/>
</dbReference>
<keyword evidence="5" id="KW-0540">Nuclease</keyword>
<keyword evidence="8" id="KW-0255">Endonuclease</keyword>
<evidence type="ECO:0000256" key="13">
    <source>
        <dbReference type="ARBA" id="ARBA00022918"/>
    </source>
</evidence>
<keyword evidence="11" id="KW-0460">Magnesium</keyword>
<keyword evidence="14" id="KW-0239">DNA-directed DNA polymerase</keyword>
<evidence type="ECO:0000256" key="10">
    <source>
        <dbReference type="ARBA" id="ARBA00022840"/>
    </source>
</evidence>
<evidence type="ECO:0000256" key="7">
    <source>
        <dbReference type="ARBA" id="ARBA00022741"/>
    </source>
</evidence>
<evidence type="ECO:0000313" key="20">
    <source>
        <dbReference type="Proteomes" id="UP000765509"/>
    </source>
</evidence>
<evidence type="ECO:0000256" key="14">
    <source>
        <dbReference type="ARBA" id="ARBA00022932"/>
    </source>
</evidence>
<dbReference type="GO" id="GO:0003676">
    <property type="term" value="F:nucleic acid binding"/>
    <property type="evidence" value="ECO:0007669"/>
    <property type="project" value="InterPro"/>
</dbReference>
<dbReference type="GO" id="GO:0015074">
    <property type="term" value="P:DNA integration"/>
    <property type="evidence" value="ECO:0007669"/>
    <property type="project" value="UniProtKB-KW"/>
</dbReference>
<keyword evidence="4" id="KW-0548">Nucleotidyltransferase</keyword>
<dbReference type="OrthoDB" id="2663223at2759"/>
<dbReference type="EMBL" id="AVOT02028163">
    <property type="protein sequence ID" value="MBW0520549.1"/>
    <property type="molecule type" value="Genomic_DNA"/>
</dbReference>
<comment type="caution">
    <text evidence="19">The sequence shown here is derived from an EMBL/GenBank/DDBJ whole genome shotgun (WGS) entry which is preliminary data.</text>
</comment>
<evidence type="ECO:0000256" key="9">
    <source>
        <dbReference type="ARBA" id="ARBA00022801"/>
    </source>
</evidence>
<keyword evidence="6" id="KW-0479">Metal-binding</keyword>
<protein>
    <recommendedName>
        <fullName evidence="18">Retrovirus-related Pol polyprotein from transposon TNT 1-94-like beta-barrel domain-containing protein</fullName>
    </recommendedName>
</protein>
<dbReference type="Pfam" id="PF22936">
    <property type="entry name" value="Pol_BBD"/>
    <property type="match status" value="1"/>
</dbReference>
<dbReference type="InterPro" id="IPR054722">
    <property type="entry name" value="PolX-like_BBD"/>
</dbReference>
<dbReference type="Proteomes" id="UP000765509">
    <property type="component" value="Unassembled WGS sequence"/>
</dbReference>
<evidence type="ECO:0000256" key="1">
    <source>
        <dbReference type="ARBA" id="ARBA00002180"/>
    </source>
</evidence>
<dbReference type="PANTHER" id="PTHR42648:SF11">
    <property type="entry name" value="TRANSPOSON TY4-P GAG-POL POLYPROTEIN"/>
    <property type="match status" value="1"/>
</dbReference>
<evidence type="ECO:0000256" key="2">
    <source>
        <dbReference type="ARBA" id="ARBA00022612"/>
    </source>
</evidence>
<evidence type="ECO:0000256" key="12">
    <source>
        <dbReference type="ARBA" id="ARBA00022908"/>
    </source>
</evidence>